<reference evidence="2 3" key="1">
    <citation type="submission" date="2019-05" db="EMBL/GenBank/DDBJ databases">
        <title>Another draft genome of Portunus trituberculatus and its Hox gene families provides insights of decapod evolution.</title>
        <authorList>
            <person name="Jeong J.-H."/>
            <person name="Song I."/>
            <person name="Kim S."/>
            <person name="Choi T."/>
            <person name="Kim D."/>
            <person name="Ryu S."/>
            <person name="Kim W."/>
        </authorList>
    </citation>
    <scope>NUCLEOTIDE SEQUENCE [LARGE SCALE GENOMIC DNA]</scope>
    <source>
        <tissue evidence="2">Muscle</tissue>
    </source>
</reference>
<sequence>MGMVMHIQCPLPVSEHYYLTPTSSYYHYPPSRTLALTNNTLLNIVYIAVTYHLAPHLIVWRRGWSLLAPREVSFLHSSPQPVDVNSAAILSIVCGNPVTKFSSLFKAGSLPSSISLPLTSESAIVHAYPATSLAKLYPKTPDTNCYNCRPHRSRDTTPSNHRARQDTQGPYLQLPQPLP</sequence>
<gene>
    <name evidence="2" type="ORF">E2C01_063463</name>
</gene>
<name>A0A5B7HH40_PORTR</name>
<feature type="compositionally biased region" description="Low complexity" evidence="1">
    <location>
        <begin position="168"/>
        <end position="179"/>
    </location>
</feature>
<dbReference type="Proteomes" id="UP000324222">
    <property type="component" value="Unassembled WGS sequence"/>
</dbReference>
<protein>
    <submittedName>
        <fullName evidence="2">Uncharacterized protein</fullName>
    </submittedName>
</protein>
<organism evidence="2 3">
    <name type="scientific">Portunus trituberculatus</name>
    <name type="common">Swimming crab</name>
    <name type="synonym">Neptunus trituberculatus</name>
    <dbReference type="NCBI Taxonomy" id="210409"/>
    <lineage>
        <taxon>Eukaryota</taxon>
        <taxon>Metazoa</taxon>
        <taxon>Ecdysozoa</taxon>
        <taxon>Arthropoda</taxon>
        <taxon>Crustacea</taxon>
        <taxon>Multicrustacea</taxon>
        <taxon>Malacostraca</taxon>
        <taxon>Eumalacostraca</taxon>
        <taxon>Eucarida</taxon>
        <taxon>Decapoda</taxon>
        <taxon>Pleocyemata</taxon>
        <taxon>Brachyura</taxon>
        <taxon>Eubrachyura</taxon>
        <taxon>Portunoidea</taxon>
        <taxon>Portunidae</taxon>
        <taxon>Portuninae</taxon>
        <taxon>Portunus</taxon>
    </lineage>
</organism>
<dbReference type="AlphaFoldDB" id="A0A5B7HH40"/>
<keyword evidence="3" id="KW-1185">Reference proteome</keyword>
<feature type="region of interest" description="Disordered" evidence="1">
    <location>
        <begin position="148"/>
        <end position="179"/>
    </location>
</feature>
<evidence type="ECO:0000256" key="1">
    <source>
        <dbReference type="SAM" id="MobiDB-lite"/>
    </source>
</evidence>
<comment type="caution">
    <text evidence="2">The sequence shown here is derived from an EMBL/GenBank/DDBJ whole genome shotgun (WGS) entry which is preliminary data.</text>
</comment>
<evidence type="ECO:0000313" key="3">
    <source>
        <dbReference type="Proteomes" id="UP000324222"/>
    </source>
</evidence>
<proteinExistence type="predicted"/>
<dbReference type="EMBL" id="VSRR010029099">
    <property type="protein sequence ID" value="MPC69246.1"/>
    <property type="molecule type" value="Genomic_DNA"/>
</dbReference>
<evidence type="ECO:0000313" key="2">
    <source>
        <dbReference type="EMBL" id="MPC69246.1"/>
    </source>
</evidence>
<accession>A0A5B7HH40</accession>